<comment type="subcellular location">
    <subcellularLocation>
        <location evidence="1">Cell membrane</location>
        <topology evidence="1">Multi-pass membrane protein</topology>
    </subcellularLocation>
    <subcellularLocation>
        <location evidence="6">Membrane</location>
        <topology evidence="6">Multi-pass membrane protein</topology>
    </subcellularLocation>
</comment>
<evidence type="ECO:0000256" key="4">
    <source>
        <dbReference type="ARBA" id="ARBA00022989"/>
    </source>
</evidence>
<dbReference type="Proteomes" id="UP000185779">
    <property type="component" value="Unassembled WGS sequence"/>
</dbReference>
<name>A0A1F2P5U3_9EURY</name>
<keyword evidence="9" id="KW-0282">Flagellum</keyword>
<dbReference type="PANTHER" id="PTHR30625">
    <property type="entry name" value="PROTEIN TOLQ"/>
    <property type="match status" value="1"/>
</dbReference>
<organism evidence="9 10">
    <name type="scientific">Candidatus Syntropharchaeum butanivorans</name>
    <dbReference type="NCBI Taxonomy" id="1839936"/>
    <lineage>
        <taxon>Archaea</taxon>
        <taxon>Methanobacteriati</taxon>
        <taxon>Methanobacteriota</taxon>
        <taxon>Stenosarchaea group</taxon>
        <taxon>Methanomicrobia</taxon>
        <taxon>Methanosarcinales</taxon>
        <taxon>ANME-2 cluster</taxon>
        <taxon>Candidatus Syntropharchaeum</taxon>
    </lineage>
</organism>
<comment type="similarity">
    <text evidence="6">Belongs to the exbB/tolQ family.</text>
</comment>
<keyword evidence="10" id="KW-1185">Reference proteome</keyword>
<evidence type="ECO:0000256" key="7">
    <source>
        <dbReference type="SAM" id="Phobius"/>
    </source>
</evidence>
<keyword evidence="6" id="KW-0813">Transport</keyword>
<feature type="domain" description="MotA/TolQ/ExbB proton channel" evidence="8">
    <location>
        <begin position="80"/>
        <end position="179"/>
    </location>
</feature>
<dbReference type="AlphaFoldDB" id="A0A1F2P5U3"/>
<dbReference type="InterPro" id="IPR002898">
    <property type="entry name" value="MotA_ExbB_proton_chnl"/>
</dbReference>
<evidence type="ECO:0000256" key="5">
    <source>
        <dbReference type="ARBA" id="ARBA00023136"/>
    </source>
</evidence>
<keyword evidence="9" id="KW-0966">Cell projection</keyword>
<keyword evidence="6" id="KW-0653">Protein transport</keyword>
<feature type="transmembrane region" description="Helical" evidence="7">
    <location>
        <begin position="143"/>
        <end position="166"/>
    </location>
</feature>
<evidence type="ECO:0000256" key="1">
    <source>
        <dbReference type="ARBA" id="ARBA00004651"/>
    </source>
</evidence>
<evidence type="ECO:0000259" key="8">
    <source>
        <dbReference type="Pfam" id="PF01618"/>
    </source>
</evidence>
<keyword evidence="4 7" id="KW-1133">Transmembrane helix</keyword>
<evidence type="ECO:0000313" key="10">
    <source>
        <dbReference type="Proteomes" id="UP000185779"/>
    </source>
</evidence>
<dbReference type="GO" id="GO:0005886">
    <property type="term" value="C:plasma membrane"/>
    <property type="evidence" value="ECO:0007669"/>
    <property type="project" value="UniProtKB-SubCell"/>
</dbReference>
<protein>
    <submittedName>
        <fullName evidence="9">Flagellar motor protein MotA</fullName>
    </submittedName>
</protein>
<evidence type="ECO:0000256" key="3">
    <source>
        <dbReference type="ARBA" id="ARBA00022692"/>
    </source>
</evidence>
<proteinExistence type="inferred from homology"/>
<dbReference type="PATRIC" id="fig|1839936.3.peg.532"/>
<keyword evidence="9" id="KW-0969">Cilium</keyword>
<feature type="transmembrane region" description="Helical" evidence="7">
    <location>
        <begin position="12"/>
        <end position="35"/>
    </location>
</feature>
<gene>
    <name evidence="9" type="ORF">SBU_000525</name>
</gene>
<sequence>MDIFTALQSAIYYISTYLLYPVIVALLLCVALILIDTGSFLYELYSRTTGRWEREFMGETISGRFIHLFTTRLNGLDQGDKHLDVRLERLLNEMEYLISRRLERSRLISRIGPMLGLMGTLIPMGPALIGLSHGDIETLADNLIIAFGTTVVGLLVGGVSYAIAMVRTRWYDREMDEMEFVCEMIGGDRDEVHEKGQE</sequence>
<dbReference type="InterPro" id="IPR050790">
    <property type="entry name" value="ExbB/TolQ_transport"/>
</dbReference>
<dbReference type="GO" id="GO:0017038">
    <property type="term" value="P:protein import"/>
    <property type="evidence" value="ECO:0007669"/>
    <property type="project" value="TreeGrafter"/>
</dbReference>
<dbReference type="PANTHER" id="PTHR30625:SF3">
    <property type="entry name" value="TOL-PAL SYSTEM PROTEIN TOLQ"/>
    <property type="match status" value="1"/>
</dbReference>
<dbReference type="Pfam" id="PF01618">
    <property type="entry name" value="MotA_ExbB"/>
    <property type="match status" value="1"/>
</dbReference>
<dbReference type="STRING" id="1839936.SBU_000525"/>
<accession>A0A1F2P5U3</accession>
<evidence type="ECO:0000313" key="9">
    <source>
        <dbReference type="EMBL" id="OFV66558.1"/>
    </source>
</evidence>
<comment type="caution">
    <text evidence="9">The sequence shown here is derived from an EMBL/GenBank/DDBJ whole genome shotgun (WGS) entry which is preliminary data.</text>
</comment>
<evidence type="ECO:0000256" key="2">
    <source>
        <dbReference type="ARBA" id="ARBA00022475"/>
    </source>
</evidence>
<keyword evidence="5 7" id="KW-0472">Membrane</keyword>
<evidence type="ECO:0000256" key="6">
    <source>
        <dbReference type="RuleBase" id="RU004057"/>
    </source>
</evidence>
<keyword evidence="2" id="KW-1003">Cell membrane</keyword>
<feature type="transmembrane region" description="Helical" evidence="7">
    <location>
        <begin position="107"/>
        <end position="131"/>
    </location>
</feature>
<reference evidence="9" key="1">
    <citation type="submission" date="2016-05" db="EMBL/GenBank/DDBJ databases">
        <title>Microbial consortia oxidize butane by reversing methanogenesis.</title>
        <authorList>
            <person name="Laso-Perez R."/>
            <person name="Richter M."/>
            <person name="Wegener G."/>
            <person name="Musat F."/>
        </authorList>
    </citation>
    <scope>NUCLEOTIDE SEQUENCE [LARGE SCALE GENOMIC DNA]</scope>
    <source>
        <strain evidence="9">BOX1</strain>
    </source>
</reference>
<dbReference type="EMBL" id="LYOR01000002">
    <property type="protein sequence ID" value="OFV66558.1"/>
    <property type="molecule type" value="Genomic_DNA"/>
</dbReference>
<keyword evidence="3 7" id="KW-0812">Transmembrane</keyword>